<dbReference type="EMBL" id="JBHRTE010000059">
    <property type="protein sequence ID" value="MFC3169255.1"/>
    <property type="molecule type" value="Genomic_DNA"/>
</dbReference>
<evidence type="ECO:0000313" key="1">
    <source>
        <dbReference type="EMBL" id="MFC3169255.1"/>
    </source>
</evidence>
<reference evidence="2" key="1">
    <citation type="journal article" date="2019" name="Int. J. Syst. Evol. Microbiol.">
        <title>The Global Catalogue of Microorganisms (GCM) 10K type strain sequencing project: providing services to taxonomists for standard genome sequencing and annotation.</title>
        <authorList>
            <consortium name="The Broad Institute Genomics Platform"/>
            <consortium name="The Broad Institute Genome Sequencing Center for Infectious Disease"/>
            <person name="Wu L."/>
            <person name="Ma J."/>
        </authorList>
    </citation>
    <scope>NUCLEOTIDE SEQUENCE [LARGE SCALE GENOMIC DNA]</scope>
    <source>
        <strain evidence="2">KCTC 52239</strain>
    </source>
</reference>
<dbReference type="RefSeq" id="WP_207464506.1">
    <property type="nucleotide sequence ID" value="NZ_JAFNAW010000001.1"/>
</dbReference>
<organism evidence="1 2">
    <name type="scientific">Paracoccus fontiphilus</name>
    <dbReference type="NCBI Taxonomy" id="1815556"/>
    <lineage>
        <taxon>Bacteria</taxon>
        <taxon>Pseudomonadati</taxon>
        <taxon>Pseudomonadota</taxon>
        <taxon>Alphaproteobacteria</taxon>
        <taxon>Rhodobacterales</taxon>
        <taxon>Paracoccaceae</taxon>
        <taxon>Paracoccus</taxon>
    </lineage>
</organism>
<comment type="caution">
    <text evidence="1">The sequence shown here is derived from an EMBL/GenBank/DDBJ whole genome shotgun (WGS) entry which is preliminary data.</text>
</comment>
<name>A0ABV7IF91_9RHOB</name>
<sequence>MATPIQWQQSPDWNDADICDDFGLYSILDGVLFIGHDGDGTPYDSEEAAKAAAQADWDARVARLKGGAA</sequence>
<keyword evidence="2" id="KW-1185">Reference proteome</keyword>
<dbReference type="Proteomes" id="UP001595557">
    <property type="component" value="Unassembled WGS sequence"/>
</dbReference>
<evidence type="ECO:0000313" key="2">
    <source>
        <dbReference type="Proteomes" id="UP001595557"/>
    </source>
</evidence>
<protein>
    <submittedName>
        <fullName evidence="1">Uncharacterized protein</fullName>
    </submittedName>
</protein>
<accession>A0ABV7IF91</accession>
<gene>
    <name evidence="1" type="ORF">ACFOD7_14475</name>
</gene>
<proteinExistence type="predicted"/>